<gene>
    <name evidence="2" type="ORF">NBG84_03710</name>
</gene>
<comment type="caution">
    <text evidence="2">The sequence shown here is derived from an EMBL/GenBank/DDBJ whole genome shotgun (WGS) entry which is preliminary data.</text>
</comment>
<feature type="compositionally biased region" description="Low complexity" evidence="1">
    <location>
        <begin position="29"/>
        <end position="49"/>
    </location>
</feature>
<accession>A0ABT0UGX5</accession>
<feature type="compositionally biased region" description="Polar residues" evidence="1">
    <location>
        <begin position="1"/>
        <end position="25"/>
    </location>
</feature>
<organism evidence="2 3">
    <name type="scientific">Streptomyces albipurpureus</name>
    <dbReference type="NCBI Taxonomy" id="2897419"/>
    <lineage>
        <taxon>Bacteria</taxon>
        <taxon>Bacillati</taxon>
        <taxon>Actinomycetota</taxon>
        <taxon>Actinomycetes</taxon>
        <taxon>Kitasatosporales</taxon>
        <taxon>Streptomycetaceae</taxon>
        <taxon>Streptomyces</taxon>
    </lineage>
</organism>
<dbReference type="Proteomes" id="UP001431429">
    <property type="component" value="Unassembled WGS sequence"/>
</dbReference>
<evidence type="ECO:0000256" key="1">
    <source>
        <dbReference type="SAM" id="MobiDB-lite"/>
    </source>
</evidence>
<evidence type="ECO:0000313" key="3">
    <source>
        <dbReference type="Proteomes" id="UP001431429"/>
    </source>
</evidence>
<sequence length="90" mass="9928">MNDTASPQRAPSESTARSETAWLQKTDTSDSCWSSTSSKNSSTTQQRSTLPSLTLTFPDGGPVVEFMLHIHDDGTASWRWHDEPFDAVNP</sequence>
<reference evidence="2" key="1">
    <citation type="submission" date="2022-06" db="EMBL/GenBank/DDBJ databases">
        <title>Genome public.</title>
        <authorList>
            <person name="Sun Q."/>
        </authorList>
    </citation>
    <scope>NUCLEOTIDE SEQUENCE</scope>
    <source>
        <strain evidence="2">CWNU-1</strain>
    </source>
</reference>
<name>A0ABT0UGX5_9ACTN</name>
<dbReference type="EMBL" id="JAMQAW010000003">
    <property type="protein sequence ID" value="MCM2387426.1"/>
    <property type="molecule type" value="Genomic_DNA"/>
</dbReference>
<proteinExistence type="predicted"/>
<keyword evidence="3" id="KW-1185">Reference proteome</keyword>
<feature type="region of interest" description="Disordered" evidence="1">
    <location>
        <begin position="1"/>
        <end position="54"/>
    </location>
</feature>
<protein>
    <submittedName>
        <fullName evidence="2">Uncharacterized protein</fullName>
    </submittedName>
</protein>
<evidence type="ECO:0000313" key="2">
    <source>
        <dbReference type="EMBL" id="MCM2387426.1"/>
    </source>
</evidence>
<dbReference type="RefSeq" id="WP_250917790.1">
    <property type="nucleotide sequence ID" value="NZ_JAMQAW010000003.1"/>
</dbReference>